<dbReference type="PROSITE" id="PS51375">
    <property type="entry name" value="PPR"/>
    <property type="match status" value="2"/>
</dbReference>
<feature type="repeat" description="PPR" evidence="3">
    <location>
        <begin position="56"/>
        <end position="90"/>
    </location>
</feature>
<dbReference type="AlphaFoldDB" id="A0A445LV69"/>
<organism evidence="4 5">
    <name type="scientific">Glycine soja</name>
    <name type="common">Wild soybean</name>
    <dbReference type="NCBI Taxonomy" id="3848"/>
    <lineage>
        <taxon>Eukaryota</taxon>
        <taxon>Viridiplantae</taxon>
        <taxon>Streptophyta</taxon>
        <taxon>Embryophyta</taxon>
        <taxon>Tracheophyta</taxon>
        <taxon>Spermatophyta</taxon>
        <taxon>Magnoliopsida</taxon>
        <taxon>eudicotyledons</taxon>
        <taxon>Gunneridae</taxon>
        <taxon>Pentapetalae</taxon>
        <taxon>rosids</taxon>
        <taxon>fabids</taxon>
        <taxon>Fabales</taxon>
        <taxon>Fabaceae</taxon>
        <taxon>Papilionoideae</taxon>
        <taxon>50 kb inversion clade</taxon>
        <taxon>NPAAA clade</taxon>
        <taxon>indigoferoid/millettioid clade</taxon>
        <taxon>Phaseoleae</taxon>
        <taxon>Glycine</taxon>
        <taxon>Glycine subgen. Soja</taxon>
    </lineage>
</organism>
<dbReference type="PANTHER" id="PTHR47941">
    <property type="entry name" value="PENTATRICOPEPTIDE REPEAT-CONTAINING PROTEIN 3, MITOCHONDRIAL"/>
    <property type="match status" value="1"/>
</dbReference>
<dbReference type="EMBL" id="QZWG01000002">
    <property type="protein sequence ID" value="RZC27106.1"/>
    <property type="molecule type" value="Genomic_DNA"/>
</dbReference>
<feature type="repeat" description="PPR" evidence="3">
    <location>
        <begin position="114"/>
        <end position="148"/>
    </location>
</feature>
<protein>
    <submittedName>
        <fullName evidence="4">Pentatricopeptide repeat-containing protein</fullName>
    </submittedName>
</protein>
<evidence type="ECO:0000256" key="2">
    <source>
        <dbReference type="ARBA" id="ARBA00022737"/>
    </source>
</evidence>
<gene>
    <name evidence="4" type="ORF">D0Y65_005314</name>
</gene>
<dbReference type="InterPro" id="IPR011990">
    <property type="entry name" value="TPR-like_helical_dom_sf"/>
</dbReference>
<evidence type="ECO:0000256" key="3">
    <source>
        <dbReference type="PROSITE-ProRule" id="PRU00708"/>
    </source>
</evidence>
<name>A0A445LV69_GLYSO</name>
<dbReference type="InterPro" id="IPR002885">
    <property type="entry name" value="PPR_rpt"/>
</dbReference>
<dbReference type="Proteomes" id="UP000289340">
    <property type="component" value="Chromosome 2"/>
</dbReference>
<dbReference type="Pfam" id="PF13041">
    <property type="entry name" value="PPR_2"/>
    <property type="match status" value="2"/>
</dbReference>
<sequence>MAKTLLTQHSQTFLLHQSHRSSTHAGPTVHDLVRARNLPGVVAYFGKMKGAGLVADTVIYTILIDGYCRNGNVAEALNVRKEMVERGVFADYYTLTTLFMGRALGLFETLTQRSLVTYNTLMDGFCKIGEMEKAKELWCDMVSRGILPSYVSFSILMNGFCSLGLMGLVVDYANAITGSVYHRKHNPGGCLRSPDIIVEPSCLEPFTMSPSCKQVVLVAMMASLCLTGASAYPTHMGAGRGCGLFSVVEYWDPNSRYGT</sequence>
<comment type="similarity">
    <text evidence="1">Belongs to the PPR family. P subfamily.</text>
</comment>
<keyword evidence="5" id="KW-1185">Reference proteome</keyword>
<evidence type="ECO:0000256" key="1">
    <source>
        <dbReference type="ARBA" id="ARBA00007626"/>
    </source>
</evidence>
<proteinExistence type="inferred from homology"/>
<dbReference type="Gene3D" id="1.25.40.10">
    <property type="entry name" value="Tetratricopeptide repeat domain"/>
    <property type="match status" value="2"/>
</dbReference>
<comment type="caution">
    <text evidence="4">The sequence shown here is derived from an EMBL/GenBank/DDBJ whole genome shotgun (WGS) entry which is preliminary data.</text>
</comment>
<evidence type="ECO:0000313" key="4">
    <source>
        <dbReference type="EMBL" id="RZC27106.1"/>
    </source>
</evidence>
<reference evidence="4 5" key="1">
    <citation type="submission" date="2018-09" db="EMBL/GenBank/DDBJ databases">
        <title>A high-quality reference genome of wild soybean provides a powerful tool to mine soybean genomes.</title>
        <authorList>
            <person name="Xie M."/>
            <person name="Chung C.Y.L."/>
            <person name="Li M.-W."/>
            <person name="Wong F.-L."/>
            <person name="Chan T.-F."/>
            <person name="Lam H.-M."/>
        </authorList>
    </citation>
    <scope>NUCLEOTIDE SEQUENCE [LARGE SCALE GENOMIC DNA]</scope>
    <source>
        <strain evidence="5">cv. W05</strain>
        <tissue evidence="4">Hypocotyl of etiolated seedlings</tissue>
    </source>
</reference>
<accession>A0A445LV69</accession>
<dbReference type="NCBIfam" id="TIGR00756">
    <property type="entry name" value="PPR"/>
    <property type="match status" value="2"/>
</dbReference>
<evidence type="ECO:0000313" key="5">
    <source>
        <dbReference type="Proteomes" id="UP000289340"/>
    </source>
</evidence>
<keyword evidence="2" id="KW-0677">Repeat</keyword>